<accession>A0A1S6L393</accession>
<evidence type="ECO:0000313" key="3">
    <source>
        <dbReference type="Proteomes" id="UP000221250"/>
    </source>
</evidence>
<dbReference type="Proteomes" id="UP000221250">
    <property type="component" value="Segment"/>
</dbReference>
<gene>
    <name evidence="2" type="ORF">YOLOSWAG_182</name>
</gene>
<dbReference type="EMBL" id="KY448244">
    <property type="protein sequence ID" value="AQT28661.1"/>
    <property type="molecule type" value="Genomic_DNA"/>
</dbReference>
<feature type="compositionally biased region" description="Acidic residues" evidence="1">
    <location>
        <begin position="665"/>
        <end position="687"/>
    </location>
</feature>
<sequence length="717" mass="81639">MEIVVSLSALPPSLYRKFVKGWKPNPTLLKLFEQISGKRGRKAMRIYIDAKTDNVIKNIVDNVKPPKLVEDELRLKDIEIVDYVAGTGKDRHGRVVRIGRALKSAEAKKAFDSDPQRKSLTNATRNHQLICISMHPYDIAGMSTDRGWTSCMHLVDGSNRKYVGHDINQGTLIAYLIEPKDRNINKPIARCLAKPFYERTKGVKNSQLKIGGKVNAMYLVEYAYPDSTMPFVHTLQAWLDEHINPKIAASPRQGVYELAPKLYDDKRGAEYVYDLEQPLAKGDLKTFVDQFVNHRDRLLDGVNTEEFDIARRASQRYPKIPAMLALAGWKTARWSLLADDMIRTDKLQEFQDLSRALVTTTGSDSKYVLDMWRKSSRSVKAMDMFLQILPDSDRENFFNKHLFNIIPYSYSREDHIKGGYPKALSEIWTLVKDTADAERNFWYTASRINNDNVVPADIEEEYDDEDEMQTECIAPAVISLANRVGESPASLESLERNREHVLPEYFKYASEVFKGYKPVHMDALRGGDYLNLVSSIAEETGAKEFTVSYVVENHNFSRYRFNALDDLYPVYGIIDPESRTSTAMVKSDDSASTIADKVFETALAEYRADIILDVKAEMEDGEDDDIPDMSDDDDDWDDAFEDPEEGDDDEDEPAPTPARANNILFDDEDEDDDDVGEWDDSWMDDADIGAPDMSDNDELSEEAELAQFLARQARDNR</sequence>
<proteinExistence type="predicted"/>
<protein>
    <submittedName>
        <fullName evidence="2">Uncharacterized protein</fullName>
    </submittedName>
</protein>
<feature type="region of interest" description="Disordered" evidence="1">
    <location>
        <begin position="616"/>
        <end position="700"/>
    </location>
</feature>
<evidence type="ECO:0000313" key="2">
    <source>
        <dbReference type="EMBL" id="AQT28661.1"/>
    </source>
</evidence>
<feature type="compositionally biased region" description="Acidic residues" evidence="1">
    <location>
        <begin position="619"/>
        <end position="653"/>
    </location>
</feature>
<evidence type="ECO:0000256" key="1">
    <source>
        <dbReference type="SAM" id="MobiDB-lite"/>
    </source>
</evidence>
<reference evidence="2 3" key="1">
    <citation type="submission" date="2017-01" db="EMBL/GenBank/DDBJ databases">
        <authorList>
            <person name="Mah S.A."/>
            <person name="Swanson W.J."/>
            <person name="Moy G.W."/>
            <person name="Vacquier V.D."/>
        </authorList>
    </citation>
    <scope>NUCLEOTIDE SEQUENCE [LARGE SCALE GENOMIC DNA]</scope>
</reference>
<organism evidence="2 3">
    <name type="scientific">Erwinia phage vB_EamM_Yoloswag</name>
    <dbReference type="NCBI Taxonomy" id="1958956"/>
    <lineage>
        <taxon>Viruses</taxon>
        <taxon>Duplodnaviria</taxon>
        <taxon>Heunggongvirae</taxon>
        <taxon>Uroviricota</taxon>
        <taxon>Caudoviricetes</taxon>
        <taxon>Yoloswagvirus</taxon>
        <taxon>Yoloswagvirus yoloswag</taxon>
    </lineage>
</organism>
<keyword evidence="3" id="KW-1185">Reference proteome</keyword>
<name>A0A1S6L393_9CAUD</name>